<protein>
    <submittedName>
        <fullName evidence="4">FecR domain-containing protein</fullName>
    </submittedName>
</protein>
<dbReference type="Gene3D" id="3.55.50.30">
    <property type="match status" value="1"/>
</dbReference>
<name>A0ABV2TEM9_9BACT</name>
<dbReference type="PIRSF" id="PIRSF018266">
    <property type="entry name" value="FecR"/>
    <property type="match status" value="1"/>
</dbReference>
<dbReference type="Pfam" id="PF16344">
    <property type="entry name" value="FecR_C"/>
    <property type="match status" value="1"/>
</dbReference>
<organism evidence="4 5">
    <name type="scientific">Chitinophaga defluvii</name>
    <dbReference type="NCBI Taxonomy" id="3163343"/>
    <lineage>
        <taxon>Bacteria</taxon>
        <taxon>Pseudomonadati</taxon>
        <taxon>Bacteroidota</taxon>
        <taxon>Chitinophagia</taxon>
        <taxon>Chitinophagales</taxon>
        <taxon>Chitinophagaceae</taxon>
        <taxon>Chitinophaga</taxon>
    </lineage>
</organism>
<comment type="caution">
    <text evidence="4">The sequence shown here is derived from an EMBL/GenBank/DDBJ whole genome shotgun (WGS) entry which is preliminary data.</text>
</comment>
<keyword evidence="5" id="KW-1185">Reference proteome</keyword>
<dbReference type="Proteomes" id="UP001549749">
    <property type="component" value="Unassembled WGS sequence"/>
</dbReference>
<dbReference type="InterPro" id="IPR012373">
    <property type="entry name" value="Ferrdict_sens_TM"/>
</dbReference>
<gene>
    <name evidence="4" type="ORF">ABR189_27180</name>
</gene>
<dbReference type="Gene3D" id="2.60.120.1440">
    <property type="match status" value="1"/>
</dbReference>
<reference evidence="4 5" key="1">
    <citation type="submission" date="2024-06" db="EMBL/GenBank/DDBJ databases">
        <title>Chitinophaga defluvii sp. nov., isolated from municipal sewage.</title>
        <authorList>
            <person name="Zhang L."/>
        </authorList>
    </citation>
    <scope>NUCLEOTIDE SEQUENCE [LARGE SCALE GENOMIC DNA]</scope>
    <source>
        <strain evidence="4 5">H8</strain>
    </source>
</reference>
<sequence length="374" mass="40898">MDQTTFISLIQKYQSGEASSQEKALLEEYLLRMEAKEPTPASLPAAGNRVWERLQQQLHPPVQKVHILRRATSWWVAAGIALLLAAGTAYWLLTPAKQLPEPVTRSAPQDAAPAGNKALLTLADGTVINLDEPQNNPLPLQGNVQVSRSDSGMLTYKVAAAGSNAPLSYNTLTTPRGGQYKIILADGSAVWLNAASSLRYPAAFTSSVRQVEVTGEAYFEVAKKPEQPFIVTVQGVNMQVLGTSFNVNAYEKQQGVITTLVEGRLKVTAPTAAVILKPGQQSVAGTGNIKVQTVDPEQAIAWKHGLFVFNNASLQEVMEQLSRWYDVDIIYNTTSNVTFEGEIQRNLSLSQVLKHLEQKDVKFKLNEKTLTVTQ</sequence>
<keyword evidence="1" id="KW-0812">Transmembrane</keyword>
<accession>A0ABV2TEM9</accession>
<dbReference type="RefSeq" id="WP_354663668.1">
    <property type="nucleotide sequence ID" value="NZ_JBEXAC010000003.1"/>
</dbReference>
<dbReference type="InterPro" id="IPR006860">
    <property type="entry name" value="FecR"/>
</dbReference>
<evidence type="ECO:0000256" key="1">
    <source>
        <dbReference type="SAM" id="Phobius"/>
    </source>
</evidence>
<feature type="domain" description="Protein FecR C-terminal" evidence="3">
    <location>
        <begin position="307"/>
        <end position="372"/>
    </location>
</feature>
<dbReference type="PANTHER" id="PTHR30273">
    <property type="entry name" value="PERIPLASMIC SIGNAL SENSOR AND SIGMA FACTOR ACTIVATOR FECR-RELATED"/>
    <property type="match status" value="1"/>
</dbReference>
<dbReference type="PANTHER" id="PTHR30273:SF2">
    <property type="entry name" value="PROTEIN FECR"/>
    <property type="match status" value="1"/>
</dbReference>
<dbReference type="InterPro" id="IPR032508">
    <property type="entry name" value="FecR_C"/>
</dbReference>
<evidence type="ECO:0000313" key="4">
    <source>
        <dbReference type="EMBL" id="MET7001095.1"/>
    </source>
</evidence>
<feature type="transmembrane region" description="Helical" evidence="1">
    <location>
        <begin position="74"/>
        <end position="93"/>
    </location>
</feature>
<proteinExistence type="predicted"/>
<feature type="domain" description="FecR protein" evidence="2">
    <location>
        <begin position="171"/>
        <end position="264"/>
    </location>
</feature>
<dbReference type="Pfam" id="PF04773">
    <property type="entry name" value="FecR"/>
    <property type="match status" value="1"/>
</dbReference>
<keyword evidence="1" id="KW-1133">Transmembrane helix</keyword>
<keyword evidence="1" id="KW-0472">Membrane</keyword>
<dbReference type="EMBL" id="JBEXAC010000003">
    <property type="protein sequence ID" value="MET7001095.1"/>
    <property type="molecule type" value="Genomic_DNA"/>
</dbReference>
<evidence type="ECO:0000313" key="5">
    <source>
        <dbReference type="Proteomes" id="UP001549749"/>
    </source>
</evidence>
<evidence type="ECO:0000259" key="3">
    <source>
        <dbReference type="Pfam" id="PF16344"/>
    </source>
</evidence>
<evidence type="ECO:0000259" key="2">
    <source>
        <dbReference type="Pfam" id="PF04773"/>
    </source>
</evidence>